<dbReference type="PANTHER" id="PTHR36121">
    <property type="entry name" value="PROTEIN SXY"/>
    <property type="match status" value="1"/>
</dbReference>
<dbReference type="SUPFAM" id="SSF159894">
    <property type="entry name" value="YgaC/TfoX-N like"/>
    <property type="match status" value="1"/>
</dbReference>
<accession>A0A4Z0BJT5</accession>
<dbReference type="AlphaFoldDB" id="A0A4Z0BJT5"/>
<proteinExistence type="predicted"/>
<dbReference type="OrthoDB" id="8687154at2"/>
<feature type="domain" description="TfoX N-terminal" evidence="1">
    <location>
        <begin position="16"/>
        <end position="108"/>
    </location>
</feature>
<dbReference type="RefSeq" id="WP_135285824.1">
    <property type="nucleotide sequence ID" value="NZ_SMLL01000005.1"/>
</dbReference>
<dbReference type="PANTHER" id="PTHR36121:SF1">
    <property type="entry name" value="PROTEIN SXY"/>
    <property type="match status" value="1"/>
</dbReference>
<evidence type="ECO:0000259" key="1">
    <source>
        <dbReference type="Pfam" id="PF04993"/>
    </source>
</evidence>
<dbReference type="InterPro" id="IPR007076">
    <property type="entry name" value="TfoX_N"/>
</dbReference>
<reference evidence="2 3" key="1">
    <citation type="submission" date="2019-03" db="EMBL/GenBank/DDBJ databases">
        <title>Ramlibacter rhizophilus CCTCC AB2015357, whole genome shotgun sequence.</title>
        <authorList>
            <person name="Zhang X."/>
            <person name="Feng G."/>
            <person name="Zhu H."/>
        </authorList>
    </citation>
    <scope>NUCLEOTIDE SEQUENCE [LARGE SCALE GENOMIC DNA]</scope>
    <source>
        <strain evidence="2 3">CCTCC AB2015357</strain>
    </source>
</reference>
<dbReference type="InterPro" id="IPR047525">
    <property type="entry name" value="TfoX-like"/>
</dbReference>
<dbReference type="Proteomes" id="UP000297564">
    <property type="component" value="Unassembled WGS sequence"/>
</dbReference>
<evidence type="ECO:0000313" key="2">
    <source>
        <dbReference type="EMBL" id="TFY98673.1"/>
    </source>
</evidence>
<dbReference type="Pfam" id="PF04993">
    <property type="entry name" value="TfoX_N"/>
    <property type="match status" value="1"/>
</dbReference>
<keyword evidence="3" id="KW-1185">Reference proteome</keyword>
<gene>
    <name evidence="2" type="ORF">EZ242_14205</name>
</gene>
<evidence type="ECO:0000313" key="3">
    <source>
        <dbReference type="Proteomes" id="UP000297564"/>
    </source>
</evidence>
<dbReference type="EMBL" id="SMLL01000005">
    <property type="protein sequence ID" value="TFY98673.1"/>
    <property type="molecule type" value="Genomic_DNA"/>
</dbReference>
<organism evidence="2 3">
    <name type="scientific">Ramlibacter rhizophilus</name>
    <dbReference type="NCBI Taxonomy" id="1781167"/>
    <lineage>
        <taxon>Bacteria</taxon>
        <taxon>Pseudomonadati</taxon>
        <taxon>Pseudomonadota</taxon>
        <taxon>Betaproteobacteria</taxon>
        <taxon>Burkholderiales</taxon>
        <taxon>Comamonadaceae</taxon>
        <taxon>Ramlibacter</taxon>
    </lineage>
</organism>
<sequence>MPSPARRAEFAEYCAELLASAGAVQLRRMFGGHGLYVDGLFVAIITGERLYLKADAETAPAFERAGGQRFSHRSRERVVSLQFWTPPAEAMDSPALMQPWGRLALAAALRARSVPKPGRRRAAT</sequence>
<dbReference type="Gene3D" id="3.30.1460.30">
    <property type="entry name" value="YgaC/TfoX-N like chaperone"/>
    <property type="match status" value="1"/>
</dbReference>
<name>A0A4Z0BJT5_9BURK</name>
<comment type="caution">
    <text evidence="2">The sequence shown here is derived from an EMBL/GenBank/DDBJ whole genome shotgun (WGS) entry which is preliminary data.</text>
</comment>
<protein>
    <submittedName>
        <fullName evidence="2">TfoX family protein</fullName>
    </submittedName>
</protein>